<gene>
    <name evidence="5" type="ORF">HX840_00185</name>
    <name evidence="6" type="ORF">HX847_04230</name>
    <name evidence="2" type="ORF">HX848_03250</name>
    <name evidence="7" type="ORF">HX853_01920</name>
    <name evidence="4" type="ORF">HX854_04340</name>
    <name evidence="3" type="ORF">HX858_04165</name>
    <name evidence="1" type="ORF">HX860_00160</name>
</gene>
<dbReference type="Proteomes" id="UP000535457">
    <property type="component" value="Unassembled WGS sequence"/>
</dbReference>
<name>A0A7K4MUE5_9ARCH</name>
<reference evidence="3" key="2">
    <citation type="submission" date="2020-06" db="EMBL/GenBank/DDBJ databases">
        <authorList>
            <person name="Wang Y."/>
        </authorList>
    </citation>
    <scope>NUCLEOTIDE SEQUENCE</scope>
    <source>
        <strain evidence="1">L14</strain>
        <strain evidence="3">L15a</strain>
        <strain evidence="7">L19a</strain>
        <strain evidence="6">T1C4</strain>
        <strain evidence="2">T1L11</strain>
        <strain evidence="5">T1L9</strain>
        <strain evidence="4">T3L1</strain>
    </source>
</reference>
<dbReference type="EMBL" id="JACATF010000013">
    <property type="protein sequence ID" value="NWK07606.1"/>
    <property type="molecule type" value="Genomic_DNA"/>
</dbReference>
<dbReference type="Proteomes" id="UP000559282">
    <property type="component" value="Unassembled WGS sequence"/>
</dbReference>
<protein>
    <submittedName>
        <fullName evidence="3">Uncharacterized protein</fullName>
    </submittedName>
</protein>
<dbReference type="Proteomes" id="UP000547822">
    <property type="component" value="Unassembled WGS sequence"/>
</dbReference>
<dbReference type="Proteomes" id="UP000563820">
    <property type="component" value="Unassembled WGS sequence"/>
</dbReference>
<evidence type="ECO:0000313" key="9">
    <source>
        <dbReference type="Proteomes" id="UP000535457"/>
    </source>
</evidence>
<reference evidence="8 9" key="1">
    <citation type="journal article" date="2019" name="Environ. Microbiol.">
        <title>Genomics insights into ecotype formation of ammonia-oxidizing archaea in the deep ocean.</title>
        <authorList>
            <person name="Wang Y."/>
            <person name="Huang J.M."/>
            <person name="Cui G.J."/>
            <person name="Nunoura T."/>
            <person name="Takaki Y."/>
            <person name="Li W.L."/>
            <person name="Li J."/>
            <person name="Gao Z.M."/>
            <person name="Takai K."/>
            <person name="Zhang A.Q."/>
            <person name="Stepanauskas R."/>
        </authorList>
    </citation>
    <scope>NUCLEOTIDE SEQUENCE [LARGE SCALE GENOMIC DNA]</scope>
    <source>
        <strain evidence="1 14">L14</strain>
        <strain evidence="3 13">L15a</strain>
        <strain evidence="7 9">L19a</strain>
        <strain evidence="6 11">T1C4</strain>
        <strain evidence="2 12">T1L11</strain>
        <strain evidence="5 10">T1L9</strain>
        <strain evidence="4 8">T3L1</strain>
    </source>
</reference>
<evidence type="ECO:0000313" key="11">
    <source>
        <dbReference type="Proteomes" id="UP000559282"/>
    </source>
</evidence>
<dbReference type="EMBL" id="JACATH010000002">
    <property type="protein sequence ID" value="NWJ56936.1"/>
    <property type="molecule type" value="Genomic_DNA"/>
</dbReference>
<evidence type="ECO:0000313" key="14">
    <source>
        <dbReference type="Proteomes" id="UP000587702"/>
    </source>
</evidence>
<dbReference type="EMBL" id="JACATC010000004">
    <property type="protein sequence ID" value="NWJ83942.1"/>
    <property type="molecule type" value="Genomic_DNA"/>
</dbReference>
<sequence length="302" mass="34987">MPSSPQNGIFGNLQAYKFHIRPTAQRLFGDSSQIKKTNHQQNVQHLLRILMLSGTGTTWDMAKIMVQNDISKVRTREKNYRRLLIGRVDRGKSSEGILQSGLVVKDGKSFKRAPADKYRLSLHGILYSLDVLRPTNNEIDILSSKYSHILPKVFGKWNYLKPIIGKDLYNLKILAKGELLDDQKSAEFSSSPFHELMLFFTMKYSKNLASISEHDLADQISFWFYTSLLYNSKLHLDKRKRTLGVKRLMQIFQDDEDLAKWYVSFFNETKAFYKEGLQILNLTTIFPKNIQSWSKHSHSSTK</sequence>
<dbReference type="Proteomes" id="UP000575480">
    <property type="component" value="Unassembled WGS sequence"/>
</dbReference>
<accession>A0A7K4MUE5</accession>
<evidence type="ECO:0000313" key="6">
    <source>
        <dbReference type="EMBL" id="NWK07606.1"/>
    </source>
</evidence>
<evidence type="ECO:0000313" key="13">
    <source>
        <dbReference type="Proteomes" id="UP000575480"/>
    </source>
</evidence>
<dbReference type="EMBL" id="JACATE010000004">
    <property type="protein sequence ID" value="NWJ28395.1"/>
    <property type="molecule type" value="Genomic_DNA"/>
</dbReference>
<evidence type="ECO:0000313" key="3">
    <source>
        <dbReference type="EMBL" id="NWJ56936.1"/>
    </source>
</evidence>
<organism evidence="3 13">
    <name type="scientific">Marine Group I thaumarchaeote</name>
    <dbReference type="NCBI Taxonomy" id="2511932"/>
    <lineage>
        <taxon>Archaea</taxon>
        <taxon>Nitrososphaerota</taxon>
        <taxon>Marine Group I</taxon>
    </lineage>
</organism>
<evidence type="ECO:0000313" key="12">
    <source>
        <dbReference type="Proteomes" id="UP000563820"/>
    </source>
</evidence>
<comment type="caution">
    <text evidence="3">The sequence shown here is derived from an EMBL/GenBank/DDBJ whole genome shotgun (WGS) entry which is preliminary data.</text>
</comment>
<evidence type="ECO:0000313" key="4">
    <source>
        <dbReference type="EMBL" id="NWJ83942.1"/>
    </source>
</evidence>
<dbReference type="Proteomes" id="UP000587702">
    <property type="component" value="Unassembled WGS sequence"/>
</dbReference>
<dbReference type="AlphaFoldDB" id="A0A7K4MUE5"/>
<evidence type="ECO:0000313" key="2">
    <source>
        <dbReference type="EMBL" id="NWJ28395.1"/>
    </source>
</evidence>
<evidence type="ECO:0000313" key="10">
    <source>
        <dbReference type="Proteomes" id="UP000547822"/>
    </source>
</evidence>
<evidence type="ECO:0000313" key="5">
    <source>
        <dbReference type="EMBL" id="NWK00330.1"/>
    </source>
</evidence>
<dbReference type="EMBL" id="JACATD010000001">
    <property type="protein sequence ID" value="NWK00330.1"/>
    <property type="molecule type" value="Genomic_DNA"/>
</dbReference>
<evidence type="ECO:0000313" key="8">
    <source>
        <dbReference type="Proteomes" id="UP000520052"/>
    </source>
</evidence>
<evidence type="ECO:0000313" key="1">
    <source>
        <dbReference type="EMBL" id="NWJ19491.1"/>
    </source>
</evidence>
<dbReference type="Proteomes" id="UP000520052">
    <property type="component" value="Unassembled WGS sequence"/>
</dbReference>
<proteinExistence type="predicted"/>
<dbReference type="EMBL" id="JACATI010000001">
    <property type="protein sequence ID" value="NWJ19491.1"/>
    <property type="molecule type" value="Genomic_DNA"/>
</dbReference>
<dbReference type="EMBL" id="JACATG010000001">
    <property type="protein sequence ID" value="NWK13385.1"/>
    <property type="molecule type" value="Genomic_DNA"/>
</dbReference>
<evidence type="ECO:0000313" key="7">
    <source>
        <dbReference type="EMBL" id="NWK13385.1"/>
    </source>
</evidence>